<dbReference type="KEGG" id="coh:EAV92_18005"/>
<dbReference type="EMBL" id="CP033433">
    <property type="protein sequence ID" value="AYQ74293.1"/>
    <property type="molecule type" value="Genomic_DNA"/>
</dbReference>
<evidence type="ECO:0000256" key="1">
    <source>
        <dbReference type="SAM" id="Phobius"/>
    </source>
</evidence>
<accession>A0A3G3K1F6</accession>
<feature type="transmembrane region" description="Helical" evidence="1">
    <location>
        <begin position="63"/>
        <end position="80"/>
    </location>
</feature>
<protein>
    <submittedName>
        <fullName evidence="2">Uncharacterized protein</fullName>
    </submittedName>
</protein>
<sequence>MLASLAVGYFMVYRLPPRLPKSVAALVMLWSVATPLCMDHSIGSPPIDVYDTNINPALTFTDFLTWCMYPIFGYVFIYLYDLWKIGGLGIPLYVLAWAILGACFEKLSVVFRVFQYKDWSTYDSFLIYVIVQLLTVVFFRILMKVFKRAGKV</sequence>
<reference evidence="2 3" key="1">
    <citation type="submission" date="2018-10" db="EMBL/GenBank/DDBJ databases">
        <title>Genome Sequence of Cohnella sp.</title>
        <authorList>
            <person name="Srinivasan S."/>
            <person name="Kim M.K."/>
        </authorList>
    </citation>
    <scope>NUCLEOTIDE SEQUENCE [LARGE SCALE GENOMIC DNA]</scope>
    <source>
        <strain evidence="2 3">18JY8-7</strain>
    </source>
</reference>
<evidence type="ECO:0000313" key="3">
    <source>
        <dbReference type="Proteomes" id="UP000269097"/>
    </source>
</evidence>
<dbReference type="Proteomes" id="UP000269097">
    <property type="component" value="Chromosome"/>
</dbReference>
<gene>
    <name evidence="2" type="ORF">EAV92_18005</name>
</gene>
<keyword evidence="1" id="KW-0472">Membrane</keyword>
<keyword evidence="1" id="KW-0812">Transmembrane</keyword>
<evidence type="ECO:0000313" key="2">
    <source>
        <dbReference type="EMBL" id="AYQ74293.1"/>
    </source>
</evidence>
<keyword evidence="1" id="KW-1133">Transmembrane helix</keyword>
<proteinExistence type="predicted"/>
<organism evidence="2 3">
    <name type="scientific">Cohnella candidum</name>
    <dbReference type="NCBI Taxonomy" id="2674991"/>
    <lineage>
        <taxon>Bacteria</taxon>
        <taxon>Bacillati</taxon>
        <taxon>Bacillota</taxon>
        <taxon>Bacilli</taxon>
        <taxon>Bacillales</taxon>
        <taxon>Paenibacillaceae</taxon>
        <taxon>Cohnella</taxon>
    </lineage>
</organism>
<keyword evidence="3" id="KW-1185">Reference proteome</keyword>
<feature type="transmembrane region" description="Helical" evidence="1">
    <location>
        <begin position="92"/>
        <end position="113"/>
    </location>
</feature>
<name>A0A3G3K1F6_9BACL</name>
<feature type="transmembrane region" description="Helical" evidence="1">
    <location>
        <begin position="125"/>
        <end position="143"/>
    </location>
</feature>
<dbReference type="AlphaFoldDB" id="A0A3G3K1F6"/>